<dbReference type="RefSeq" id="WP_064481121.1">
    <property type="nucleotide sequence ID" value="NZ_CP015641.1"/>
</dbReference>
<dbReference type="Proteomes" id="UP000077787">
    <property type="component" value="Chromosome"/>
</dbReference>
<evidence type="ECO:0000313" key="2">
    <source>
        <dbReference type="EMBL" id="ANF25078.1"/>
    </source>
</evidence>
<dbReference type="AlphaFoldDB" id="A0A172WNM0"/>
<organism evidence="2 3">
    <name type="scientific">Stutzerimonas stutzeri</name>
    <name type="common">Pseudomonas stutzeri</name>
    <dbReference type="NCBI Taxonomy" id="316"/>
    <lineage>
        <taxon>Bacteria</taxon>
        <taxon>Pseudomonadati</taxon>
        <taxon>Pseudomonadota</taxon>
        <taxon>Gammaproteobacteria</taxon>
        <taxon>Pseudomonadales</taxon>
        <taxon>Pseudomonadaceae</taxon>
        <taxon>Stutzerimonas</taxon>
    </lineage>
</organism>
<keyword evidence="1" id="KW-1133">Transmembrane helix</keyword>
<keyword evidence="1" id="KW-0472">Membrane</keyword>
<feature type="transmembrane region" description="Helical" evidence="1">
    <location>
        <begin position="160"/>
        <end position="183"/>
    </location>
</feature>
<proteinExistence type="predicted"/>
<feature type="transmembrane region" description="Helical" evidence="1">
    <location>
        <begin position="115"/>
        <end position="139"/>
    </location>
</feature>
<gene>
    <name evidence="2" type="ORF">PS273GM_07880</name>
</gene>
<dbReference type="OrthoDB" id="7062390at2"/>
<sequence>MESQEVIESFRKQLDQVEGQGGQQVQVSALRAYLDALEKDADASQEYRRQKHEGMLAHYTAQTQHSIEMLKAVLEAGKSALQSLLIINGGAVVALLGVLSNLVGKNNGSEFAIRLALPLLLFGIGVLAGAVGFALRYFSQACYSESDDDKDNYEKWGDRLRYSTIAAALTGYALFGTAIVFSYKAVLLAYTP</sequence>
<evidence type="ECO:0000313" key="3">
    <source>
        <dbReference type="Proteomes" id="UP000077787"/>
    </source>
</evidence>
<accession>A0A172WNM0</accession>
<evidence type="ECO:0000256" key="1">
    <source>
        <dbReference type="SAM" id="Phobius"/>
    </source>
</evidence>
<protein>
    <submittedName>
        <fullName evidence="2">Uncharacterized protein</fullName>
    </submittedName>
</protein>
<name>A0A172WNM0_STUST</name>
<dbReference type="EMBL" id="CP015641">
    <property type="protein sequence ID" value="ANF25078.1"/>
    <property type="molecule type" value="Genomic_DNA"/>
</dbReference>
<feature type="transmembrane region" description="Helical" evidence="1">
    <location>
        <begin position="84"/>
        <end position="103"/>
    </location>
</feature>
<keyword evidence="1" id="KW-0812">Transmembrane</keyword>
<reference evidence="2 3" key="1">
    <citation type="submission" date="2016-05" db="EMBL/GenBank/DDBJ databases">
        <title>Genome sequence of Pseudomonas stutzeri 273 and identification of the exopolysaccharide biosynthesis locus.</title>
        <authorList>
            <person name="Wu S."/>
            <person name="Sun C."/>
        </authorList>
    </citation>
    <scope>NUCLEOTIDE SEQUENCE [LARGE SCALE GENOMIC DNA]</scope>
    <source>
        <strain evidence="2 3">273</strain>
    </source>
</reference>